<sequence length="64" mass="7075">MRNIAGLSCCPLSSKPSLIIHEKSEGENGQSFLTKNFFCGIMGALSVQLFFYNGCKRGTHSRYV</sequence>
<protein>
    <submittedName>
        <fullName evidence="1">Uncharacterized protein</fullName>
    </submittedName>
</protein>
<dbReference type="EMBL" id="JAFBER010000005">
    <property type="protein sequence ID" value="MBM7644934.1"/>
    <property type="molecule type" value="Genomic_DNA"/>
</dbReference>
<gene>
    <name evidence="1" type="ORF">JOD45_001143</name>
</gene>
<name>A0ABS2PY18_9BACL</name>
<comment type="caution">
    <text evidence="1">The sequence shown here is derived from an EMBL/GenBank/DDBJ whole genome shotgun (WGS) entry which is preliminary data.</text>
</comment>
<dbReference type="Proteomes" id="UP000808914">
    <property type="component" value="Unassembled WGS sequence"/>
</dbReference>
<reference evidence="1 2" key="1">
    <citation type="submission" date="2021-01" db="EMBL/GenBank/DDBJ databases">
        <title>Genomic Encyclopedia of Type Strains, Phase IV (KMG-IV): sequencing the most valuable type-strain genomes for metagenomic binning, comparative biology and taxonomic classification.</title>
        <authorList>
            <person name="Goeker M."/>
        </authorList>
    </citation>
    <scope>NUCLEOTIDE SEQUENCE [LARGE SCALE GENOMIC DNA]</scope>
    <source>
        <strain evidence="1 2">DSM 28236</strain>
    </source>
</reference>
<proteinExistence type="predicted"/>
<evidence type="ECO:0000313" key="1">
    <source>
        <dbReference type="EMBL" id="MBM7644934.1"/>
    </source>
</evidence>
<dbReference type="RefSeq" id="WP_380898890.1">
    <property type="nucleotide sequence ID" value="NZ_JBHLTV010000048.1"/>
</dbReference>
<keyword evidence="2" id="KW-1185">Reference proteome</keyword>
<organism evidence="1 2">
    <name type="scientific">Scopulibacillus daqui</name>
    <dbReference type="NCBI Taxonomy" id="1469162"/>
    <lineage>
        <taxon>Bacteria</taxon>
        <taxon>Bacillati</taxon>
        <taxon>Bacillota</taxon>
        <taxon>Bacilli</taxon>
        <taxon>Bacillales</taxon>
        <taxon>Sporolactobacillaceae</taxon>
        <taxon>Scopulibacillus</taxon>
    </lineage>
</organism>
<evidence type="ECO:0000313" key="2">
    <source>
        <dbReference type="Proteomes" id="UP000808914"/>
    </source>
</evidence>
<accession>A0ABS2PY18</accession>